<reference evidence="1 2" key="1">
    <citation type="submission" date="2016-08" db="EMBL/GenBank/DDBJ databases">
        <title>Identification and validation of antigenic proteins from Pajaroellobacter abortibovis using de-novo genome sequence assembly and reverse vaccinology.</title>
        <authorList>
            <person name="Welly B.T."/>
            <person name="Miller M.R."/>
            <person name="Stott J.L."/>
            <person name="Blanchard M.T."/>
            <person name="Islas-Trejo A.D."/>
            <person name="O'Rourke S.M."/>
            <person name="Young A.E."/>
            <person name="Medrano J.F."/>
            <person name="Van Eenennaam A.L."/>
        </authorList>
    </citation>
    <scope>NUCLEOTIDE SEQUENCE [LARGE SCALE GENOMIC DNA]</scope>
    <source>
        <strain evidence="1 2">BTF92-0548A/99-0131</strain>
    </source>
</reference>
<accession>A0A1L6MYQ5</accession>
<proteinExistence type="predicted"/>
<dbReference type="AlphaFoldDB" id="A0A1L6MYQ5"/>
<evidence type="ECO:0000313" key="2">
    <source>
        <dbReference type="Proteomes" id="UP000185544"/>
    </source>
</evidence>
<dbReference type="Proteomes" id="UP000185544">
    <property type="component" value="Chromosome"/>
</dbReference>
<keyword evidence="2" id="KW-1185">Reference proteome</keyword>
<dbReference type="KEGG" id="pabo:BCY86_08240"/>
<evidence type="ECO:0000313" key="1">
    <source>
        <dbReference type="EMBL" id="APS00663.1"/>
    </source>
</evidence>
<protein>
    <submittedName>
        <fullName evidence="1">Uncharacterized protein</fullName>
    </submittedName>
</protein>
<dbReference type="STRING" id="1882918.BCY86_08240"/>
<organism evidence="1 2">
    <name type="scientific">Pajaroellobacter abortibovis</name>
    <dbReference type="NCBI Taxonomy" id="1882918"/>
    <lineage>
        <taxon>Bacteria</taxon>
        <taxon>Pseudomonadati</taxon>
        <taxon>Myxococcota</taxon>
        <taxon>Polyangia</taxon>
        <taxon>Polyangiales</taxon>
        <taxon>Polyangiaceae</taxon>
    </lineage>
</organism>
<name>A0A1L6MYQ5_9BACT</name>
<gene>
    <name evidence="1" type="ORF">BCY86_08240</name>
</gene>
<dbReference type="EMBL" id="CP016908">
    <property type="protein sequence ID" value="APS00663.1"/>
    <property type="molecule type" value="Genomic_DNA"/>
</dbReference>
<sequence>MISLAGLGFWLEVEPNLISSSGGGIPRPIADGGIVLSAKDQYKNGGFSRNCIWGAFQPLEKV</sequence>